<gene>
    <name evidence="3" type="ORF">PMACD_LOCUS13967</name>
</gene>
<accession>A0A821WS27</accession>
<reference evidence="3" key="1">
    <citation type="submission" date="2021-02" db="EMBL/GenBank/DDBJ databases">
        <authorList>
            <person name="Steward A R."/>
        </authorList>
    </citation>
    <scope>NUCLEOTIDE SEQUENCE</scope>
</reference>
<feature type="transmembrane region" description="Helical" evidence="2">
    <location>
        <begin position="14"/>
        <end position="47"/>
    </location>
</feature>
<keyword evidence="2" id="KW-0812">Transmembrane</keyword>
<keyword evidence="4" id="KW-1185">Reference proteome</keyword>
<dbReference type="AlphaFoldDB" id="A0A821WS27"/>
<dbReference type="Proteomes" id="UP000663880">
    <property type="component" value="Unassembled WGS sequence"/>
</dbReference>
<evidence type="ECO:0000313" key="3">
    <source>
        <dbReference type="EMBL" id="CAF4932353.1"/>
    </source>
</evidence>
<sequence length="196" mass="22634">MGSIISHLLHFSENIFVCITCSSLVTCLVFTIAMTLLLGIGLGYNYCFIDFKSKHRYVPARYEYKYQSTPDWQAGNDDEYYDKESNESNPIKAESETNSTVRLNYNSNDTRISQTDKLNEFRLLRNKSFAEFMSEIRQGNEIIPPEEKPKAIEKDYNITDVPNSKIVIPMSDLDLISLLSKWRAENRNYSLQVVVT</sequence>
<name>A0A821WS27_9NEOP</name>
<organism evidence="3 4">
    <name type="scientific">Pieris macdunnoughi</name>
    <dbReference type="NCBI Taxonomy" id="345717"/>
    <lineage>
        <taxon>Eukaryota</taxon>
        <taxon>Metazoa</taxon>
        <taxon>Ecdysozoa</taxon>
        <taxon>Arthropoda</taxon>
        <taxon>Hexapoda</taxon>
        <taxon>Insecta</taxon>
        <taxon>Pterygota</taxon>
        <taxon>Neoptera</taxon>
        <taxon>Endopterygota</taxon>
        <taxon>Lepidoptera</taxon>
        <taxon>Glossata</taxon>
        <taxon>Ditrysia</taxon>
        <taxon>Papilionoidea</taxon>
        <taxon>Pieridae</taxon>
        <taxon>Pierinae</taxon>
        <taxon>Pieris</taxon>
    </lineage>
</organism>
<proteinExistence type="predicted"/>
<dbReference type="EMBL" id="CAJOBZ010000063">
    <property type="protein sequence ID" value="CAF4932353.1"/>
    <property type="molecule type" value="Genomic_DNA"/>
</dbReference>
<dbReference type="OrthoDB" id="7490461at2759"/>
<evidence type="ECO:0000256" key="2">
    <source>
        <dbReference type="SAM" id="Phobius"/>
    </source>
</evidence>
<evidence type="ECO:0000256" key="1">
    <source>
        <dbReference type="SAM" id="MobiDB-lite"/>
    </source>
</evidence>
<keyword evidence="2" id="KW-1133">Transmembrane helix</keyword>
<protein>
    <submittedName>
        <fullName evidence="3">Uncharacterized protein</fullName>
    </submittedName>
</protein>
<evidence type="ECO:0000313" key="4">
    <source>
        <dbReference type="Proteomes" id="UP000663880"/>
    </source>
</evidence>
<feature type="region of interest" description="Disordered" evidence="1">
    <location>
        <begin position="75"/>
        <end position="99"/>
    </location>
</feature>
<keyword evidence="2" id="KW-0472">Membrane</keyword>
<comment type="caution">
    <text evidence="3">The sequence shown here is derived from an EMBL/GenBank/DDBJ whole genome shotgun (WGS) entry which is preliminary data.</text>
</comment>